<dbReference type="InterPro" id="IPR011990">
    <property type="entry name" value="TPR-like_helical_dom_sf"/>
</dbReference>
<dbReference type="SUPFAM" id="SSF81901">
    <property type="entry name" value="HCP-like"/>
    <property type="match status" value="1"/>
</dbReference>
<organism evidence="3 4">
    <name type="scientific">Anaerocolumna aminovalerica</name>
    <dbReference type="NCBI Taxonomy" id="1527"/>
    <lineage>
        <taxon>Bacteria</taxon>
        <taxon>Bacillati</taxon>
        <taxon>Bacillota</taxon>
        <taxon>Clostridia</taxon>
        <taxon>Lachnospirales</taxon>
        <taxon>Lachnospiraceae</taxon>
        <taxon>Anaerocolumna</taxon>
    </lineage>
</organism>
<dbReference type="Pfam" id="PF19789">
    <property type="entry name" value="DUF6273"/>
    <property type="match status" value="1"/>
</dbReference>
<dbReference type="Gene3D" id="1.25.40.10">
    <property type="entry name" value="Tetratricopeptide repeat domain"/>
    <property type="match status" value="1"/>
</dbReference>
<keyword evidence="1" id="KW-0812">Transmembrane</keyword>
<keyword evidence="1" id="KW-0472">Membrane</keyword>
<evidence type="ECO:0000313" key="3">
    <source>
        <dbReference type="EMBL" id="SFO23460.1"/>
    </source>
</evidence>
<feature type="transmembrane region" description="Helical" evidence="1">
    <location>
        <begin position="159"/>
        <end position="176"/>
    </location>
</feature>
<reference evidence="3 4" key="1">
    <citation type="submission" date="2016-10" db="EMBL/GenBank/DDBJ databases">
        <authorList>
            <person name="de Groot N.N."/>
        </authorList>
    </citation>
    <scope>NUCLEOTIDE SEQUENCE [LARGE SCALE GENOMIC DNA]</scope>
    <source>
        <strain evidence="3 4">DSM 1283</strain>
    </source>
</reference>
<feature type="domain" description="DUF6273" evidence="2">
    <location>
        <begin position="284"/>
        <end position="372"/>
    </location>
</feature>
<dbReference type="RefSeq" id="WP_091686468.1">
    <property type="nucleotide sequence ID" value="NZ_BAABFM010000048.1"/>
</dbReference>
<proteinExistence type="predicted"/>
<dbReference type="Proteomes" id="UP000198806">
    <property type="component" value="Unassembled WGS sequence"/>
</dbReference>
<evidence type="ECO:0000313" key="4">
    <source>
        <dbReference type="Proteomes" id="UP000198806"/>
    </source>
</evidence>
<dbReference type="STRING" id="1527.SAMN04489757_11447"/>
<evidence type="ECO:0000256" key="1">
    <source>
        <dbReference type="SAM" id="Phobius"/>
    </source>
</evidence>
<evidence type="ECO:0000259" key="2">
    <source>
        <dbReference type="Pfam" id="PF19789"/>
    </source>
</evidence>
<dbReference type="InterPro" id="IPR046240">
    <property type="entry name" value="DUF6273"/>
</dbReference>
<name>A0A1I5FI96_9FIRM</name>
<accession>A0A1I5FI96</accession>
<dbReference type="EMBL" id="FOWD01000014">
    <property type="protein sequence ID" value="SFO23460.1"/>
    <property type="molecule type" value="Genomic_DNA"/>
</dbReference>
<dbReference type="OrthoDB" id="384490at2"/>
<protein>
    <recommendedName>
        <fullName evidence="2">DUF6273 domain-containing protein</fullName>
    </recommendedName>
</protein>
<sequence length="425" mass="48613">MSQKDKDLLEKLAEENKMTDETILKTEAESEEAIDAGKEINYQKVLNLMQSIGCMTPYKDKVDMYLEAAKQFDELSDYKDSKELAGECNRLAKLTEGEIKDQIYKNATELKEQAKRADEYKLAAEEFRKIDGYLDANTLAEKCEEAITRIEKKSGRKKLIRSAAVVLAVVAIFFGIKNTHAKYYLANAYQFTGSYNQAIKIYKKIDGFKDSKDRMAECRYQKGLKAMAEEDYKNAKKAFEAAGDYKDSDQKKVDMEKLYIKNSEIGDTINIGENKWRILDIQGNQALLLKDLALPGMAYNTNGGDITWEQSTLRNWLNSEFLNENFTQAEKDNIILTTVKNPDNPKYGTDGGNDTQDYIYLFSIDEIEQYNELIPDLKSNSWLRSPGNQPSSAAFLSVNRLAMEYGYEANSEEFRVKPVMWFNLD</sequence>
<keyword evidence="1" id="KW-1133">Transmembrane helix</keyword>
<dbReference type="AlphaFoldDB" id="A0A1I5FI96"/>
<gene>
    <name evidence="3" type="ORF">SAMN04489757_11447</name>
</gene>
<keyword evidence="4" id="KW-1185">Reference proteome</keyword>